<dbReference type="GO" id="GO:0030246">
    <property type="term" value="F:carbohydrate binding"/>
    <property type="evidence" value="ECO:0007669"/>
    <property type="project" value="UniProtKB-KW"/>
</dbReference>
<keyword evidence="13" id="KW-1015">Disulfide bond</keyword>
<dbReference type="PROSITE" id="PS50927">
    <property type="entry name" value="BULB_LECTIN"/>
    <property type="match status" value="1"/>
</dbReference>
<evidence type="ECO:0000256" key="4">
    <source>
        <dbReference type="ARBA" id="ARBA00022679"/>
    </source>
</evidence>
<evidence type="ECO:0000256" key="19">
    <source>
        <dbReference type="PROSITE-ProRule" id="PRU10141"/>
    </source>
</evidence>
<keyword evidence="7" id="KW-0430">Lectin</keyword>
<dbReference type="EMBL" id="VOIH02000005">
    <property type="protein sequence ID" value="KAF3445531.1"/>
    <property type="molecule type" value="Genomic_DNA"/>
</dbReference>
<dbReference type="CDD" id="cd00028">
    <property type="entry name" value="B_lectin"/>
    <property type="match status" value="1"/>
</dbReference>
<evidence type="ECO:0000256" key="20">
    <source>
        <dbReference type="SAM" id="Phobius"/>
    </source>
</evidence>
<organism evidence="23 24">
    <name type="scientific">Rhamnella rubrinervis</name>
    <dbReference type="NCBI Taxonomy" id="2594499"/>
    <lineage>
        <taxon>Eukaryota</taxon>
        <taxon>Viridiplantae</taxon>
        <taxon>Streptophyta</taxon>
        <taxon>Embryophyta</taxon>
        <taxon>Tracheophyta</taxon>
        <taxon>Spermatophyta</taxon>
        <taxon>Magnoliopsida</taxon>
        <taxon>eudicotyledons</taxon>
        <taxon>Gunneridae</taxon>
        <taxon>Pentapetalae</taxon>
        <taxon>rosids</taxon>
        <taxon>fabids</taxon>
        <taxon>Rosales</taxon>
        <taxon>Rhamnaceae</taxon>
        <taxon>rhamnoid group</taxon>
        <taxon>Rhamneae</taxon>
        <taxon>Rhamnella</taxon>
    </lineage>
</organism>
<gene>
    <name evidence="23" type="ORF">FNV43_RR10707</name>
</gene>
<evidence type="ECO:0000256" key="9">
    <source>
        <dbReference type="ARBA" id="ARBA00022777"/>
    </source>
</evidence>
<dbReference type="InterPro" id="IPR001480">
    <property type="entry name" value="Bulb-type_lectin_dom"/>
</dbReference>
<evidence type="ECO:0000256" key="2">
    <source>
        <dbReference type="ARBA" id="ARBA00022527"/>
    </source>
</evidence>
<evidence type="ECO:0000256" key="18">
    <source>
        <dbReference type="PIRNR" id="PIRNR000641"/>
    </source>
</evidence>
<keyword evidence="3" id="KW-0245">EGF-like domain</keyword>
<name>A0A8K0H486_9ROSA</name>
<evidence type="ECO:0000256" key="15">
    <source>
        <dbReference type="ARBA" id="ARBA00023180"/>
    </source>
</evidence>
<reference evidence="23" key="1">
    <citation type="submission" date="2020-03" db="EMBL/GenBank/DDBJ databases">
        <title>A high-quality chromosome-level genome assembly of a woody plant with both climbing and erect habits, Rhamnella rubrinervis.</title>
        <authorList>
            <person name="Lu Z."/>
            <person name="Yang Y."/>
            <person name="Zhu X."/>
            <person name="Sun Y."/>
        </authorList>
    </citation>
    <scope>NUCLEOTIDE SEQUENCE</scope>
    <source>
        <strain evidence="23">BYM</strain>
        <tissue evidence="23">Leaf</tissue>
    </source>
</reference>
<evidence type="ECO:0000256" key="8">
    <source>
        <dbReference type="ARBA" id="ARBA00022741"/>
    </source>
</evidence>
<dbReference type="InterPro" id="IPR011009">
    <property type="entry name" value="Kinase-like_dom_sf"/>
</dbReference>
<dbReference type="InterPro" id="IPR024171">
    <property type="entry name" value="SRK-like_kinase"/>
</dbReference>
<evidence type="ECO:0000256" key="14">
    <source>
        <dbReference type="ARBA" id="ARBA00023170"/>
    </source>
</evidence>
<dbReference type="FunFam" id="3.30.200.20:FF:000059">
    <property type="entry name" value="S-receptor-like serine/threonine-protein kinase"/>
    <property type="match status" value="1"/>
</dbReference>
<keyword evidence="2 18" id="KW-0723">Serine/threonine-protein kinase</keyword>
<evidence type="ECO:0000256" key="3">
    <source>
        <dbReference type="ARBA" id="ARBA00022536"/>
    </source>
</evidence>
<dbReference type="Gene3D" id="2.90.10.30">
    <property type="match status" value="1"/>
</dbReference>
<dbReference type="AlphaFoldDB" id="A0A8K0H486"/>
<comment type="similarity">
    <text evidence="18">Belongs to the protein kinase superfamily. Ser/Thr protein kinase family.</text>
</comment>
<evidence type="ECO:0000256" key="7">
    <source>
        <dbReference type="ARBA" id="ARBA00022734"/>
    </source>
</evidence>
<keyword evidence="9 18" id="KW-0418">Kinase</keyword>
<dbReference type="FunFam" id="2.90.10.30:FF:000001">
    <property type="entry name" value="Serine/threonine-protein kinase"/>
    <property type="match status" value="1"/>
</dbReference>
<dbReference type="PIRSF" id="PIRSF000641">
    <property type="entry name" value="SRK"/>
    <property type="match status" value="1"/>
</dbReference>
<dbReference type="Gene3D" id="2.90.10.10">
    <property type="entry name" value="Bulb-type lectin domain"/>
    <property type="match status" value="1"/>
</dbReference>
<dbReference type="GO" id="GO:0048544">
    <property type="term" value="P:recognition of pollen"/>
    <property type="evidence" value="ECO:0007669"/>
    <property type="project" value="InterPro"/>
</dbReference>
<dbReference type="Gene3D" id="3.30.200.20">
    <property type="entry name" value="Phosphorylase Kinase, domain 1"/>
    <property type="match status" value="1"/>
</dbReference>
<dbReference type="PROSITE" id="PS50011">
    <property type="entry name" value="PROTEIN_KINASE_DOM"/>
    <property type="match status" value="1"/>
</dbReference>
<keyword evidence="14" id="KW-0675">Receptor</keyword>
<evidence type="ECO:0000259" key="21">
    <source>
        <dbReference type="PROSITE" id="PS50011"/>
    </source>
</evidence>
<evidence type="ECO:0000313" key="24">
    <source>
        <dbReference type="Proteomes" id="UP000796880"/>
    </source>
</evidence>
<dbReference type="InterPro" id="IPR000719">
    <property type="entry name" value="Prot_kinase_dom"/>
</dbReference>
<keyword evidence="12 20" id="KW-0472">Membrane</keyword>
<evidence type="ECO:0000256" key="16">
    <source>
        <dbReference type="ARBA" id="ARBA00047899"/>
    </source>
</evidence>
<dbReference type="FunFam" id="1.10.510.10:FF:000237">
    <property type="entry name" value="G-type lectin S-receptor-like serine/threonine-protein kinase"/>
    <property type="match status" value="1"/>
</dbReference>
<dbReference type="Gene3D" id="1.10.510.10">
    <property type="entry name" value="Transferase(Phosphotransferase) domain 1"/>
    <property type="match status" value="1"/>
</dbReference>
<keyword evidence="10 18" id="KW-0067">ATP-binding</keyword>
<evidence type="ECO:0000256" key="17">
    <source>
        <dbReference type="ARBA" id="ARBA00048679"/>
    </source>
</evidence>
<dbReference type="InterPro" id="IPR017441">
    <property type="entry name" value="Protein_kinase_ATP_BS"/>
</dbReference>
<dbReference type="Pfam" id="PF01453">
    <property type="entry name" value="B_lectin"/>
    <property type="match status" value="1"/>
</dbReference>
<dbReference type="PANTHER" id="PTHR47976:SF102">
    <property type="entry name" value="G-TYPE LECTIN S-RECEPTOR-LIKE SERINE_THREONINE-PROTEIN KINASE LECRK3"/>
    <property type="match status" value="1"/>
</dbReference>
<sequence>MTALSLYVEIFTTTKAQQRTGAVINLGSSLYPNSNSHWVSNSSQFAFGFYKQGNGFAIGIWLETIKQKTVVWTANRDDPPLPQDVSLLLSLDGRLILQDREGLRTPICNSTMPASYASMLDSGNFVLYDDDSMILCQSFDSPTDTLLPGQSLSDGKELVSAESETNHASGRFRLRMQRDGNLVQYPVAVVPPIEKQSEYAYWASRTFGDNVTLTLDHNGQFYLINQTGRVKNFTTNTYVSPKILYRLTLDVDGLFRLYYHSLVQNQSWSVEWSSSNKKCDPLGLCGLNAYCIPINEDPPCRCIPGFDFIDKNQKNLGCKRNFSVDCTSEIDYQNTYSIEEMNGMRIESDPYSVFESRNKSACIEDCLRDCNCGAALFRDQKCMKQRLPLRFAREVGGPAITLVKVGNSRMVQRGGDDDDQVRTRIFISSIAVSSIAVLILALGGVLSYRYRVWEYRRIVSHQGIDYGLLEDFSVRPYTYDELDKATNGFRDQVGEGAFGTVFKGVLTSNGNMKIVAVKRLQEVVADQGEREFRNEMRVIGRTQHKNLVKLLGYCHEGAHRLLIYEFMTNGSLADCLFDSETKPTWEERIRITTNIARGLLYLHEECETQIIHCDVKPENILMDDQKCAKIADFGLSKLLMPNQSRTYTGLRGTRGYVAPEWHKNTAITVKADVYSFGIVLLEVICCRRSVDMEVPEAEVVLSNWVYDCFELGEVDKLVKDHGDEVDKEKLEKIVKVGLWCIQDEPSLRPSMNKVVLMLEGTLEIPDPPSPSSSVSSV</sequence>
<proteinExistence type="inferred from homology"/>
<evidence type="ECO:0000256" key="6">
    <source>
        <dbReference type="ARBA" id="ARBA00022729"/>
    </source>
</evidence>
<evidence type="ECO:0000313" key="23">
    <source>
        <dbReference type="EMBL" id="KAF3445531.1"/>
    </source>
</evidence>
<dbReference type="GO" id="GO:0005524">
    <property type="term" value="F:ATP binding"/>
    <property type="evidence" value="ECO:0007669"/>
    <property type="project" value="UniProtKB-UniRule"/>
</dbReference>
<evidence type="ECO:0000259" key="22">
    <source>
        <dbReference type="PROSITE" id="PS50927"/>
    </source>
</evidence>
<dbReference type="InterPro" id="IPR051343">
    <property type="entry name" value="G-type_lectin_kinases/EP1-like"/>
</dbReference>
<dbReference type="InterPro" id="IPR008271">
    <property type="entry name" value="Ser/Thr_kinase_AS"/>
</dbReference>
<dbReference type="InterPro" id="IPR001245">
    <property type="entry name" value="Ser-Thr/Tyr_kinase_cat_dom"/>
</dbReference>
<accession>A0A8K0H486</accession>
<keyword evidence="11 20" id="KW-1133">Transmembrane helix</keyword>
<evidence type="ECO:0000256" key="12">
    <source>
        <dbReference type="ARBA" id="ARBA00023136"/>
    </source>
</evidence>
<evidence type="ECO:0000256" key="13">
    <source>
        <dbReference type="ARBA" id="ARBA00023157"/>
    </source>
</evidence>
<dbReference type="SMART" id="SM00220">
    <property type="entry name" value="S_TKc"/>
    <property type="match status" value="1"/>
</dbReference>
<protein>
    <recommendedName>
        <fullName evidence="18">Receptor-like serine/threonine-protein kinase</fullName>
        <ecNumber evidence="18">2.7.11.1</ecNumber>
    </recommendedName>
</protein>
<dbReference type="EC" id="2.7.11.1" evidence="18"/>
<dbReference type="SMART" id="SM00108">
    <property type="entry name" value="B_lectin"/>
    <property type="match status" value="1"/>
</dbReference>
<evidence type="ECO:0000256" key="10">
    <source>
        <dbReference type="ARBA" id="ARBA00022840"/>
    </source>
</evidence>
<keyword evidence="6" id="KW-0732">Signal</keyword>
<dbReference type="GO" id="GO:0016020">
    <property type="term" value="C:membrane"/>
    <property type="evidence" value="ECO:0007669"/>
    <property type="project" value="UniProtKB-SubCell"/>
</dbReference>
<dbReference type="SUPFAM" id="SSF51110">
    <property type="entry name" value="alpha-D-mannose-specific plant lectins"/>
    <property type="match status" value="2"/>
</dbReference>
<dbReference type="PANTHER" id="PTHR47976">
    <property type="entry name" value="G-TYPE LECTIN S-RECEPTOR-LIKE SERINE/THREONINE-PROTEIN KINASE SD2-5"/>
    <property type="match status" value="1"/>
</dbReference>
<dbReference type="FunFam" id="2.90.10.10:FF:000026">
    <property type="entry name" value="Serine/threonine-protein kinase"/>
    <property type="match status" value="1"/>
</dbReference>
<feature type="transmembrane region" description="Helical" evidence="20">
    <location>
        <begin position="425"/>
        <end position="448"/>
    </location>
</feature>
<dbReference type="InterPro" id="IPR036426">
    <property type="entry name" value="Bulb-type_lectin_dom_sf"/>
</dbReference>
<dbReference type="OrthoDB" id="1154362at2759"/>
<keyword evidence="5 20" id="KW-0812">Transmembrane</keyword>
<evidence type="ECO:0000256" key="5">
    <source>
        <dbReference type="ARBA" id="ARBA00022692"/>
    </source>
</evidence>
<dbReference type="Pfam" id="PF07714">
    <property type="entry name" value="PK_Tyr_Ser-Thr"/>
    <property type="match status" value="1"/>
</dbReference>
<dbReference type="SUPFAM" id="SSF56112">
    <property type="entry name" value="Protein kinase-like (PK-like)"/>
    <property type="match status" value="1"/>
</dbReference>
<dbReference type="Pfam" id="PF00954">
    <property type="entry name" value="S_locus_glycop"/>
    <property type="match status" value="1"/>
</dbReference>
<feature type="binding site" evidence="19">
    <location>
        <position position="518"/>
    </location>
    <ligand>
        <name>ATP</name>
        <dbReference type="ChEBI" id="CHEBI:30616"/>
    </ligand>
</feature>
<comment type="subcellular location">
    <subcellularLocation>
        <location evidence="1">Membrane</location>
        <topology evidence="1">Single-pass type I membrane protein</topology>
    </subcellularLocation>
</comment>
<keyword evidence="4 18" id="KW-0808">Transferase</keyword>
<keyword evidence="15" id="KW-0325">Glycoprotein</keyword>
<dbReference type="InterPro" id="IPR000858">
    <property type="entry name" value="S_locus_glycoprot_dom"/>
</dbReference>
<keyword evidence="24" id="KW-1185">Reference proteome</keyword>
<comment type="caution">
    <text evidence="23">The sequence shown here is derived from an EMBL/GenBank/DDBJ whole genome shotgun (WGS) entry which is preliminary data.</text>
</comment>
<dbReference type="GO" id="GO:0004674">
    <property type="term" value="F:protein serine/threonine kinase activity"/>
    <property type="evidence" value="ECO:0007669"/>
    <property type="project" value="UniProtKB-KW"/>
</dbReference>
<feature type="domain" description="Protein kinase" evidence="21">
    <location>
        <begin position="487"/>
        <end position="762"/>
    </location>
</feature>
<evidence type="ECO:0000256" key="1">
    <source>
        <dbReference type="ARBA" id="ARBA00004479"/>
    </source>
</evidence>
<evidence type="ECO:0000256" key="11">
    <source>
        <dbReference type="ARBA" id="ARBA00022989"/>
    </source>
</evidence>
<dbReference type="Proteomes" id="UP000796880">
    <property type="component" value="Unassembled WGS sequence"/>
</dbReference>
<keyword evidence="8 18" id="KW-0547">Nucleotide-binding</keyword>
<dbReference type="PROSITE" id="PS00108">
    <property type="entry name" value="PROTEIN_KINASE_ST"/>
    <property type="match status" value="1"/>
</dbReference>
<feature type="domain" description="Bulb-type lectin" evidence="22">
    <location>
        <begin position="23"/>
        <end position="140"/>
    </location>
</feature>
<comment type="catalytic activity">
    <reaction evidence="17 18">
        <text>L-seryl-[protein] + ATP = O-phospho-L-seryl-[protein] + ADP + H(+)</text>
        <dbReference type="Rhea" id="RHEA:17989"/>
        <dbReference type="Rhea" id="RHEA-COMP:9863"/>
        <dbReference type="Rhea" id="RHEA-COMP:11604"/>
        <dbReference type="ChEBI" id="CHEBI:15378"/>
        <dbReference type="ChEBI" id="CHEBI:29999"/>
        <dbReference type="ChEBI" id="CHEBI:30616"/>
        <dbReference type="ChEBI" id="CHEBI:83421"/>
        <dbReference type="ChEBI" id="CHEBI:456216"/>
        <dbReference type="EC" id="2.7.11.1"/>
    </reaction>
</comment>
<dbReference type="PROSITE" id="PS00107">
    <property type="entry name" value="PROTEIN_KINASE_ATP"/>
    <property type="match status" value="1"/>
</dbReference>
<comment type="catalytic activity">
    <reaction evidence="16 18">
        <text>L-threonyl-[protein] + ATP = O-phospho-L-threonyl-[protein] + ADP + H(+)</text>
        <dbReference type="Rhea" id="RHEA:46608"/>
        <dbReference type="Rhea" id="RHEA-COMP:11060"/>
        <dbReference type="Rhea" id="RHEA-COMP:11605"/>
        <dbReference type="ChEBI" id="CHEBI:15378"/>
        <dbReference type="ChEBI" id="CHEBI:30013"/>
        <dbReference type="ChEBI" id="CHEBI:30616"/>
        <dbReference type="ChEBI" id="CHEBI:61977"/>
        <dbReference type="ChEBI" id="CHEBI:456216"/>
        <dbReference type="EC" id="2.7.11.1"/>
    </reaction>
</comment>